<evidence type="ECO:0008006" key="3">
    <source>
        <dbReference type="Google" id="ProtNLM"/>
    </source>
</evidence>
<organism evidence="1 2">
    <name type="scientific">Alteribacter lacisalsi</name>
    <dbReference type="NCBI Taxonomy" id="2045244"/>
    <lineage>
        <taxon>Bacteria</taxon>
        <taxon>Bacillati</taxon>
        <taxon>Bacillota</taxon>
        <taxon>Bacilli</taxon>
        <taxon>Bacillales</taxon>
        <taxon>Bacillaceae</taxon>
        <taxon>Alteribacter</taxon>
    </lineage>
</organism>
<dbReference type="Pfam" id="PF02810">
    <property type="entry name" value="SEC-C"/>
    <property type="match status" value="1"/>
</dbReference>
<name>A0A2W0H6J6_9BACI</name>
<dbReference type="OrthoDB" id="6399948at2"/>
<protein>
    <recommendedName>
        <fullName evidence="3">HTH psq-type domain-containing protein</fullName>
    </recommendedName>
</protein>
<dbReference type="Proteomes" id="UP000248066">
    <property type="component" value="Unassembled WGS sequence"/>
</dbReference>
<reference evidence="1 2" key="1">
    <citation type="submission" date="2017-10" db="EMBL/GenBank/DDBJ databases">
        <title>Bacillus sp. nov., a halophilic bacterium isolated from a Yangshapao Lake.</title>
        <authorList>
            <person name="Wang H."/>
        </authorList>
    </citation>
    <scope>NUCLEOTIDE SEQUENCE [LARGE SCALE GENOMIC DNA]</scope>
    <source>
        <strain evidence="1 2">YSP-3</strain>
    </source>
</reference>
<dbReference type="EMBL" id="PDOF01000002">
    <property type="protein sequence ID" value="PYZ96601.1"/>
    <property type="molecule type" value="Genomic_DNA"/>
</dbReference>
<dbReference type="InterPro" id="IPR004027">
    <property type="entry name" value="SEC_C_motif"/>
</dbReference>
<evidence type="ECO:0000313" key="1">
    <source>
        <dbReference type="EMBL" id="PYZ96601.1"/>
    </source>
</evidence>
<dbReference type="SUPFAM" id="SSF103642">
    <property type="entry name" value="Sec-C motif"/>
    <property type="match status" value="1"/>
</dbReference>
<keyword evidence="2" id="KW-1185">Reference proteome</keyword>
<evidence type="ECO:0000313" key="2">
    <source>
        <dbReference type="Proteomes" id="UP000248066"/>
    </source>
</evidence>
<accession>A0A2W0H6J6</accession>
<gene>
    <name evidence="1" type="ORF">CR205_12895</name>
</gene>
<comment type="caution">
    <text evidence="1">The sequence shown here is derived from an EMBL/GenBank/DDBJ whole genome shotgun (WGS) entry which is preliminary data.</text>
</comment>
<sequence length="345" mass="39422">MAKVKRNDPCVCGSGKKYKKCCSGRQAAASTTIRDEKDFQQFLPRVVAFSKPYEEELQERIWNDVSELRVLKKDDQQAFVQSLSLWSLFNVDAVDGRTIVQAFIDEHKHEYSEAFQTFLAQWERIRPGIYKAELIAGNTMTIVEQFDRAEIRIEMTGAAKQLSEGDMVIGYLYPTLSGYALGSDVMIIPEDFHHLFFREWKMFWLYCSEKGRLSDRELLTRSYPAALHILGGLLTGLVQGIEDDYVKGPYHDVFHQMMEETNDEPIPYAVTLLASRVWSEFVKANEPRITKPAVFSAALEYYIRQETHVEALKLSQKKVADKYGVSPGTVSAKYKLLKEVSAVAQ</sequence>
<dbReference type="AlphaFoldDB" id="A0A2W0H6J6"/>
<proteinExistence type="predicted"/>
<dbReference type="RefSeq" id="WP_110520452.1">
    <property type="nucleotide sequence ID" value="NZ_PDOF01000002.1"/>
</dbReference>
<dbReference type="Gene3D" id="3.10.450.50">
    <property type="match status" value="1"/>
</dbReference>